<gene>
    <name evidence="1" type="ORF">TNCT_525561</name>
</gene>
<proteinExistence type="predicted"/>
<keyword evidence="2" id="KW-1185">Reference proteome</keyword>
<protein>
    <submittedName>
        <fullName evidence="1">Uncharacterized protein</fullName>
    </submittedName>
</protein>
<comment type="caution">
    <text evidence="1">The sequence shown here is derived from an EMBL/GenBank/DDBJ whole genome shotgun (WGS) entry which is preliminary data.</text>
</comment>
<dbReference type="Proteomes" id="UP000887116">
    <property type="component" value="Unassembled WGS sequence"/>
</dbReference>
<reference evidence="1" key="1">
    <citation type="submission" date="2020-07" db="EMBL/GenBank/DDBJ databases">
        <title>Multicomponent nature underlies the extraordinary mechanical properties of spider dragline silk.</title>
        <authorList>
            <person name="Kono N."/>
            <person name="Nakamura H."/>
            <person name="Mori M."/>
            <person name="Yoshida Y."/>
            <person name="Ohtoshi R."/>
            <person name="Malay A.D."/>
            <person name="Moran D.A.P."/>
            <person name="Tomita M."/>
            <person name="Numata K."/>
            <person name="Arakawa K."/>
        </authorList>
    </citation>
    <scope>NUCLEOTIDE SEQUENCE</scope>
</reference>
<organism evidence="1 2">
    <name type="scientific">Trichonephila clavata</name>
    <name type="common">Joro spider</name>
    <name type="synonym">Nephila clavata</name>
    <dbReference type="NCBI Taxonomy" id="2740835"/>
    <lineage>
        <taxon>Eukaryota</taxon>
        <taxon>Metazoa</taxon>
        <taxon>Ecdysozoa</taxon>
        <taxon>Arthropoda</taxon>
        <taxon>Chelicerata</taxon>
        <taxon>Arachnida</taxon>
        <taxon>Araneae</taxon>
        <taxon>Araneomorphae</taxon>
        <taxon>Entelegynae</taxon>
        <taxon>Araneoidea</taxon>
        <taxon>Nephilidae</taxon>
        <taxon>Trichonephila</taxon>
    </lineage>
</organism>
<evidence type="ECO:0000313" key="1">
    <source>
        <dbReference type="EMBL" id="GFQ64457.1"/>
    </source>
</evidence>
<accession>A0A8X6H020</accession>
<evidence type="ECO:0000313" key="2">
    <source>
        <dbReference type="Proteomes" id="UP000887116"/>
    </source>
</evidence>
<sequence>MFDSDKCDAHHNRVCLDNGRWGSWNRRPSTRAIWKGWERDTAMHIKEEGENTTTIKSSTLCFVNKWEGFEAFCDDTPAQCWVERHHALVAIVSKSIGFVNFES</sequence>
<dbReference type="AlphaFoldDB" id="A0A8X6H020"/>
<name>A0A8X6H020_TRICU</name>
<dbReference type="EMBL" id="BMAO01029920">
    <property type="protein sequence ID" value="GFQ64457.1"/>
    <property type="molecule type" value="Genomic_DNA"/>
</dbReference>